<evidence type="ECO:0000256" key="5">
    <source>
        <dbReference type="ARBA" id="ARBA00022490"/>
    </source>
</evidence>
<dbReference type="EC" id="3.6.1.72" evidence="3"/>
<accession>A0A9W9FUH9</accession>
<dbReference type="GO" id="GO:0120108">
    <property type="term" value="F:DNA-3'-diphospho-5'-guanosine diphosphatase activity"/>
    <property type="evidence" value="ECO:0007669"/>
    <property type="project" value="UniProtKB-EC"/>
</dbReference>
<dbReference type="PANTHER" id="PTHR12486">
    <property type="entry name" value="APRATAXIN-RELATED"/>
    <property type="match status" value="1"/>
</dbReference>
<keyword evidence="11" id="KW-0234">DNA repair</keyword>
<feature type="region of interest" description="Disordered" evidence="19">
    <location>
        <begin position="49"/>
        <end position="78"/>
    </location>
</feature>
<protein>
    <recommendedName>
        <fullName evidence="17">Aprataxin-like protein</fullName>
        <ecNumber evidence="4">3.6.1.71</ecNumber>
        <ecNumber evidence="3">3.6.1.72</ecNumber>
    </recommendedName>
    <alternativeName>
        <fullName evidence="18">Hit family protein 3</fullName>
    </alternativeName>
</protein>
<evidence type="ECO:0000313" key="22">
    <source>
        <dbReference type="EMBL" id="KAJ5106691.1"/>
    </source>
</evidence>
<name>A0A9W9FUH9_9EURO</name>
<dbReference type="GO" id="GO:0003725">
    <property type="term" value="F:double-stranded RNA binding"/>
    <property type="evidence" value="ECO:0007669"/>
    <property type="project" value="TreeGrafter"/>
</dbReference>
<keyword evidence="12" id="KW-0539">Nucleus</keyword>
<dbReference type="Pfam" id="PF01230">
    <property type="entry name" value="HIT"/>
    <property type="match status" value="1"/>
</dbReference>
<feature type="domain" description="Aprataxin C2HE/C2H2/C2HC zinc finger" evidence="21">
    <location>
        <begin position="236"/>
        <end position="292"/>
    </location>
</feature>
<dbReference type="PANTHER" id="PTHR12486:SF4">
    <property type="entry name" value="APRATAXIN"/>
    <property type="match status" value="1"/>
</dbReference>
<comment type="caution">
    <text evidence="22">The sequence shown here is derived from an EMBL/GenBank/DDBJ whole genome shotgun (WGS) entry which is preliminary data.</text>
</comment>
<dbReference type="GO" id="GO:0005737">
    <property type="term" value="C:cytoplasm"/>
    <property type="evidence" value="ECO:0007669"/>
    <property type="project" value="UniProtKB-SubCell"/>
</dbReference>
<feature type="compositionally biased region" description="Low complexity" evidence="19">
    <location>
        <begin position="64"/>
        <end position="77"/>
    </location>
</feature>
<evidence type="ECO:0000256" key="7">
    <source>
        <dbReference type="ARBA" id="ARBA00022763"/>
    </source>
</evidence>
<dbReference type="Pfam" id="PF16278">
    <property type="entry name" value="zf-C2HE"/>
    <property type="match status" value="1"/>
</dbReference>
<dbReference type="GO" id="GO:0046872">
    <property type="term" value="F:metal ion binding"/>
    <property type="evidence" value="ECO:0007669"/>
    <property type="project" value="UniProtKB-KW"/>
</dbReference>
<dbReference type="OrthoDB" id="3512845at2759"/>
<dbReference type="InterPro" id="IPR032566">
    <property type="entry name" value="Znf-C2HE"/>
</dbReference>
<keyword evidence="7" id="KW-0227">DNA damage</keyword>
<evidence type="ECO:0000256" key="12">
    <source>
        <dbReference type="ARBA" id="ARBA00023242"/>
    </source>
</evidence>
<comment type="function">
    <text evidence="16">DNA-binding protein involved in single-strand DNA break repair, double-strand DNA break repair and base excision repair. Resolves abortive DNA ligation intermediates formed either at base excision sites, or when DNA ligases attempt to repair non-ligatable breaks induced by reactive oxygen species. Catalyzes the release of adenylate groups covalently linked to 5'-phosphate termini, resulting in the production of 5'-phosphate termini that can be efficiently rejoined. Likewise, catalyzes the release of 3'-linked guanosine (DNAppG) and inosine (DNAppI) from DNA, but has higher specific activity with 5'-linked adenosine (AppDNA).</text>
</comment>
<keyword evidence="8" id="KW-0378">Hydrolase</keyword>
<evidence type="ECO:0000256" key="14">
    <source>
        <dbReference type="ARBA" id="ARBA00044639"/>
    </source>
</evidence>
<reference evidence="22" key="2">
    <citation type="journal article" date="2023" name="IMA Fungus">
        <title>Comparative genomic study of the Penicillium genus elucidates a diverse pangenome and 15 lateral gene transfer events.</title>
        <authorList>
            <person name="Petersen C."/>
            <person name="Sorensen T."/>
            <person name="Nielsen M.R."/>
            <person name="Sondergaard T.E."/>
            <person name="Sorensen J.L."/>
            <person name="Fitzpatrick D.A."/>
            <person name="Frisvad J.C."/>
            <person name="Nielsen K.L."/>
        </authorList>
    </citation>
    <scope>NUCLEOTIDE SEQUENCE</scope>
    <source>
        <strain evidence="22">IBT 30069</strain>
    </source>
</reference>
<evidence type="ECO:0000256" key="18">
    <source>
        <dbReference type="ARBA" id="ARBA00076243"/>
    </source>
</evidence>
<dbReference type="GO" id="GO:0030983">
    <property type="term" value="F:mismatched DNA binding"/>
    <property type="evidence" value="ECO:0007669"/>
    <property type="project" value="TreeGrafter"/>
</dbReference>
<gene>
    <name evidence="22" type="ORF">N7456_003366</name>
</gene>
<evidence type="ECO:0000256" key="6">
    <source>
        <dbReference type="ARBA" id="ARBA00022723"/>
    </source>
</evidence>
<evidence type="ECO:0000259" key="20">
    <source>
        <dbReference type="Pfam" id="PF01230"/>
    </source>
</evidence>
<dbReference type="FunFam" id="3.30.428.10:FF:000017">
    <property type="entry name" value="Aprataxin-like protein"/>
    <property type="match status" value="1"/>
</dbReference>
<evidence type="ECO:0000256" key="19">
    <source>
        <dbReference type="SAM" id="MobiDB-lite"/>
    </source>
</evidence>
<evidence type="ECO:0000256" key="15">
    <source>
        <dbReference type="ARBA" id="ARBA00044713"/>
    </source>
</evidence>
<dbReference type="SUPFAM" id="SSF54197">
    <property type="entry name" value="HIT-like"/>
    <property type="match status" value="1"/>
</dbReference>
<feature type="compositionally biased region" description="Polar residues" evidence="19">
    <location>
        <begin position="49"/>
        <end position="59"/>
    </location>
</feature>
<dbReference type="InterPro" id="IPR011146">
    <property type="entry name" value="HIT-like"/>
</dbReference>
<dbReference type="InterPro" id="IPR036265">
    <property type="entry name" value="HIT-like_sf"/>
</dbReference>
<keyword evidence="9" id="KW-0862">Zinc</keyword>
<evidence type="ECO:0000256" key="2">
    <source>
        <dbReference type="ARBA" id="ARBA00004496"/>
    </source>
</evidence>
<organism evidence="22 23">
    <name type="scientific">Penicillium angulare</name>
    <dbReference type="NCBI Taxonomy" id="116970"/>
    <lineage>
        <taxon>Eukaryota</taxon>
        <taxon>Fungi</taxon>
        <taxon>Dikarya</taxon>
        <taxon>Ascomycota</taxon>
        <taxon>Pezizomycotina</taxon>
        <taxon>Eurotiomycetes</taxon>
        <taxon>Eurotiomycetidae</taxon>
        <taxon>Eurotiales</taxon>
        <taxon>Aspergillaceae</taxon>
        <taxon>Penicillium</taxon>
    </lineage>
</organism>
<comment type="subcellular location">
    <subcellularLocation>
        <location evidence="2">Cytoplasm</location>
    </subcellularLocation>
    <subcellularLocation>
        <location evidence="1">Nucleus</location>
    </subcellularLocation>
</comment>
<dbReference type="EC" id="3.6.1.71" evidence="4"/>
<dbReference type="GO" id="GO:0000012">
    <property type="term" value="P:single strand break repair"/>
    <property type="evidence" value="ECO:0007669"/>
    <property type="project" value="TreeGrafter"/>
</dbReference>
<comment type="catalytic activity">
    <reaction evidence="14">
        <text>a 5'-end adenosine-5'-diphospho-5'-2'-deoxyribonucleoside-DNA + H2O = a 5'-end 5'-phospho-2'-deoxyribonucleoside-DNA + AMP + 2 H(+)</text>
        <dbReference type="Rhea" id="RHEA:52128"/>
        <dbReference type="Rhea" id="RHEA-COMP:13180"/>
        <dbReference type="Rhea" id="RHEA-COMP:13181"/>
        <dbReference type="ChEBI" id="CHEBI:15377"/>
        <dbReference type="ChEBI" id="CHEBI:15378"/>
        <dbReference type="ChEBI" id="CHEBI:136412"/>
        <dbReference type="ChEBI" id="CHEBI:136413"/>
        <dbReference type="ChEBI" id="CHEBI:456215"/>
        <dbReference type="EC" id="3.6.1.71"/>
    </reaction>
</comment>
<evidence type="ECO:0000256" key="10">
    <source>
        <dbReference type="ARBA" id="ARBA00023125"/>
    </source>
</evidence>
<comment type="catalytic activity">
    <reaction evidence="15">
        <text>a 5'-end adenosine-5'-diphospho-5'-ribonucleoside-2'-deoxyribonucleotide-DNA + H2O = a 5'-end 5'-phospho-ribonucleoside-2'-deoxyribonucleotide-DNA + AMP + 2 H(+)</text>
        <dbReference type="Rhea" id="RHEA:52132"/>
        <dbReference type="Rhea" id="RHEA-COMP:13182"/>
        <dbReference type="Rhea" id="RHEA-COMP:13183"/>
        <dbReference type="ChEBI" id="CHEBI:15377"/>
        <dbReference type="ChEBI" id="CHEBI:15378"/>
        <dbReference type="ChEBI" id="CHEBI:136414"/>
        <dbReference type="ChEBI" id="CHEBI:136415"/>
        <dbReference type="ChEBI" id="CHEBI:456215"/>
        <dbReference type="EC" id="3.6.1.71"/>
    </reaction>
</comment>
<feature type="region of interest" description="Disordered" evidence="19">
    <location>
        <begin position="1"/>
        <end position="24"/>
    </location>
</feature>
<dbReference type="GO" id="GO:0033699">
    <property type="term" value="F:DNA 5'-adenosine monophosphate hydrolase activity"/>
    <property type="evidence" value="ECO:0007669"/>
    <property type="project" value="UniProtKB-EC"/>
</dbReference>
<keyword evidence="5" id="KW-0963">Cytoplasm</keyword>
<comment type="catalytic activity">
    <reaction evidence="13">
        <text>a 3'-end 2'-deoxyribonucleotide-3'-diphospho-5'-guanosine-DNA + H2O = a 3'-end 2'-deoxyribonucleotide 3'-phosphate-DNA + GMP + 2 H(+)</text>
        <dbReference type="Rhea" id="RHEA:52140"/>
        <dbReference type="Rhea" id="RHEA-COMP:13186"/>
        <dbReference type="Rhea" id="RHEA-COMP:13187"/>
        <dbReference type="ChEBI" id="CHEBI:15377"/>
        <dbReference type="ChEBI" id="CHEBI:15378"/>
        <dbReference type="ChEBI" id="CHEBI:58115"/>
        <dbReference type="ChEBI" id="CHEBI:136419"/>
        <dbReference type="ChEBI" id="CHEBI:136420"/>
        <dbReference type="EC" id="3.6.1.72"/>
    </reaction>
</comment>
<dbReference type="GO" id="GO:1990165">
    <property type="term" value="F:single-strand break-containing DNA binding"/>
    <property type="evidence" value="ECO:0007669"/>
    <property type="project" value="TreeGrafter"/>
</dbReference>
<evidence type="ECO:0000256" key="9">
    <source>
        <dbReference type="ARBA" id="ARBA00022833"/>
    </source>
</evidence>
<dbReference type="GO" id="GO:0003697">
    <property type="term" value="F:single-stranded DNA binding"/>
    <property type="evidence" value="ECO:0007669"/>
    <property type="project" value="TreeGrafter"/>
</dbReference>
<keyword evidence="6" id="KW-0479">Metal-binding</keyword>
<evidence type="ECO:0000256" key="13">
    <source>
        <dbReference type="ARBA" id="ARBA00024601"/>
    </source>
</evidence>
<evidence type="ECO:0000256" key="11">
    <source>
        <dbReference type="ARBA" id="ARBA00023204"/>
    </source>
</evidence>
<evidence type="ECO:0000256" key="8">
    <source>
        <dbReference type="ARBA" id="ARBA00022801"/>
    </source>
</evidence>
<evidence type="ECO:0000256" key="3">
    <source>
        <dbReference type="ARBA" id="ARBA00012495"/>
    </source>
</evidence>
<keyword evidence="10" id="KW-0238">DNA-binding</keyword>
<proteinExistence type="predicted"/>
<feature type="domain" description="HIT" evidence="20">
    <location>
        <begin position="96"/>
        <end position="218"/>
    </location>
</feature>
<reference evidence="22" key="1">
    <citation type="submission" date="2022-11" db="EMBL/GenBank/DDBJ databases">
        <authorList>
            <person name="Petersen C."/>
        </authorList>
    </citation>
    <scope>NUCLEOTIDE SEQUENCE</scope>
    <source>
        <strain evidence="22">IBT 30069</strain>
    </source>
</reference>
<dbReference type="EMBL" id="JAPQKH010000003">
    <property type="protein sequence ID" value="KAJ5106691.1"/>
    <property type="molecule type" value="Genomic_DNA"/>
</dbReference>
<evidence type="ECO:0000256" key="4">
    <source>
        <dbReference type="ARBA" id="ARBA00012496"/>
    </source>
</evidence>
<evidence type="ECO:0000256" key="1">
    <source>
        <dbReference type="ARBA" id="ARBA00004123"/>
    </source>
</evidence>
<dbReference type="AlphaFoldDB" id="A0A9W9FUH9"/>
<evidence type="ECO:0000259" key="21">
    <source>
        <dbReference type="Pfam" id="PF16278"/>
    </source>
</evidence>
<dbReference type="GO" id="GO:0005634">
    <property type="term" value="C:nucleus"/>
    <property type="evidence" value="ECO:0007669"/>
    <property type="project" value="UniProtKB-SubCell"/>
</dbReference>
<feature type="compositionally biased region" description="Polar residues" evidence="19">
    <location>
        <begin position="9"/>
        <end position="18"/>
    </location>
</feature>
<sequence length="296" mass="34030">MSENRENNRLSPEQTKPPSSEKRNACEITIHAILFRTTRLTLTKVTELLSSRPKQQRPSPENPSKASTSSSKSSKSFSARDGLGAYIAKPESYPSSVVINHNADFVAIYDMFPKSSLHILLLPRDQSKTHLHPFEAFEDAEFLAKVKAQVYKLRSHAAGELRRKYGKYSAQDKARQEALDLEPPPDVLPAGRDWEKEIVCGVHAVPSMNHLHVHVIAVDRYSERLKHRKHYNSFATPFLVPIEDFPLSPDDERRHPTREGYLKRDFVCWRCGKGFGNKFVELKQHLEQEFDEWKRL</sequence>
<evidence type="ECO:0000256" key="16">
    <source>
        <dbReference type="ARBA" id="ARBA00059438"/>
    </source>
</evidence>
<evidence type="ECO:0000256" key="17">
    <source>
        <dbReference type="ARBA" id="ARBA00068941"/>
    </source>
</evidence>
<keyword evidence="23" id="KW-1185">Reference proteome</keyword>
<dbReference type="Proteomes" id="UP001149165">
    <property type="component" value="Unassembled WGS sequence"/>
</dbReference>
<evidence type="ECO:0000313" key="23">
    <source>
        <dbReference type="Proteomes" id="UP001149165"/>
    </source>
</evidence>
<dbReference type="Gene3D" id="3.30.428.10">
    <property type="entry name" value="HIT-like"/>
    <property type="match status" value="1"/>
</dbReference>